<organism evidence="3">
    <name type="scientific">Sinomonas puerhi</name>
    <dbReference type="NCBI Taxonomy" id="3238584"/>
    <lineage>
        <taxon>Bacteria</taxon>
        <taxon>Bacillati</taxon>
        <taxon>Actinomycetota</taxon>
        <taxon>Actinomycetes</taxon>
        <taxon>Micrococcales</taxon>
        <taxon>Micrococcaceae</taxon>
        <taxon>Sinomonas</taxon>
    </lineage>
</organism>
<dbReference type="InterPro" id="IPR001647">
    <property type="entry name" value="HTH_TetR"/>
</dbReference>
<reference evidence="3" key="1">
    <citation type="submission" date="2024-07" db="EMBL/GenBank/DDBJ databases">
        <authorList>
            <person name="fu j."/>
        </authorList>
    </citation>
    <scope>NUCLEOTIDE SEQUENCE</scope>
    <source>
        <strain evidence="3">P10A9</strain>
    </source>
</reference>
<dbReference type="Pfam" id="PF00440">
    <property type="entry name" value="TetR_N"/>
    <property type="match status" value="1"/>
</dbReference>
<dbReference type="GO" id="GO:0003677">
    <property type="term" value="F:DNA binding"/>
    <property type="evidence" value="ECO:0007669"/>
    <property type="project" value="UniProtKB-KW"/>
</dbReference>
<gene>
    <name evidence="3" type="ORF">AB5L97_17470</name>
</gene>
<sequence length="182" mass="19996">MAARYDQILDAAPKFSTREYPNVDVNEVALEAGVATSTAHRYFPSSAHLLLALYRRQLLELRARVDDRAATARTDQQRARNLAGAAVEMFAMRLAQPAVNSCLSELVVPVEHELTALVGEVDELSWSILGRLAGDNERGRSIVHIIAGLVGAVRTGRLMPFEAERQLKTACEIVASRRAMRG</sequence>
<dbReference type="AlphaFoldDB" id="A0AB39L1M3"/>
<dbReference type="Gene3D" id="1.10.357.10">
    <property type="entry name" value="Tetracycline Repressor, domain 2"/>
    <property type="match status" value="1"/>
</dbReference>
<feature type="domain" description="HTH tetR-type" evidence="2">
    <location>
        <begin position="11"/>
        <end position="53"/>
    </location>
</feature>
<dbReference type="InterPro" id="IPR009057">
    <property type="entry name" value="Homeodomain-like_sf"/>
</dbReference>
<accession>A0AB39L1M3</accession>
<dbReference type="RefSeq" id="WP_369045623.1">
    <property type="nucleotide sequence ID" value="NZ_CP163302.1"/>
</dbReference>
<keyword evidence="1" id="KW-0238">DNA-binding</keyword>
<dbReference type="SUPFAM" id="SSF46689">
    <property type="entry name" value="Homeodomain-like"/>
    <property type="match status" value="1"/>
</dbReference>
<dbReference type="KEGG" id="spue:AB5L97_17470"/>
<proteinExistence type="predicted"/>
<evidence type="ECO:0000259" key="2">
    <source>
        <dbReference type="Pfam" id="PF00440"/>
    </source>
</evidence>
<dbReference type="EMBL" id="CP163302">
    <property type="protein sequence ID" value="XDP45031.1"/>
    <property type="molecule type" value="Genomic_DNA"/>
</dbReference>
<evidence type="ECO:0000256" key="1">
    <source>
        <dbReference type="ARBA" id="ARBA00023125"/>
    </source>
</evidence>
<protein>
    <submittedName>
        <fullName evidence="3">TetR/AcrR family transcriptional regulator</fullName>
    </submittedName>
</protein>
<name>A0AB39L1M3_9MICC</name>
<evidence type="ECO:0000313" key="3">
    <source>
        <dbReference type="EMBL" id="XDP45031.1"/>
    </source>
</evidence>